<proteinExistence type="predicted"/>
<dbReference type="Proteomes" id="UP001239111">
    <property type="component" value="Chromosome 4"/>
</dbReference>
<keyword evidence="2" id="KW-1185">Reference proteome</keyword>
<sequence length="645" mass="72903">MDERDRSAKDLSYFLENSYLLETWVKSLVDEDFSNLEDQYGLSFFHILCHGRDYDKSNKLLDAVKFFLRNNVNINHSVSLDDPGYPGYTALHFAMRNVRSDITKLILKHGADPTRINIKGLTPLHVLLKNQLHGSATEIQNRKKERIEIVKSLINGGADVDVKDLDGDTPLHHVFSDIFFETENDEPVAQLLISESKLDTDYVSSRGVSYLHIASSTNLAAVKTLLETKNASLERCIPSKGKFKSGQYPLHLAVSFGKVDIVEYLLGHKVDPNMCTYNSEKMTPLHLLCKYTQNECYGIEGRSRESLQSTMQSHGDSKVCIIELLLKNDASINKKDGFGSTPLLVACAIPVNTDIYSRERVSYVFEEIYDVQQKIIKTLLHNGADLHSFDNNRDSALHIIASQRVQGRPGIDLNIQTVSGNTPLYIAGTRLASNLSSNNSYGFGGPLPFKKKCFCIEELLIAGANVNILNVDGLTPLHKVFQWLMMDSSRSHPCHLDYFTYFMTHMKKLKKMNVFIGEKVRESLTQLSKVDLEKSLAIEISIDEESEKLKSKMVDQYTSYYDILLKDANGMSKHVKNEEFEKIINSPDLCIDYPVFHDILKRKFEVGLARSLLLDPAQKALRKLTAASLFKVWTMPTSFKGRAMC</sequence>
<evidence type="ECO:0000313" key="2">
    <source>
        <dbReference type="Proteomes" id="UP001239111"/>
    </source>
</evidence>
<accession>A0ACC2N0Y8</accession>
<gene>
    <name evidence="1" type="ORF">QAD02_006334</name>
</gene>
<protein>
    <submittedName>
        <fullName evidence="1">Uncharacterized protein</fullName>
    </submittedName>
</protein>
<evidence type="ECO:0000313" key="1">
    <source>
        <dbReference type="EMBL" id="KAJ8664672.1"/>
    </source>
</evidence>
<dbReference type="EMBL" id="CM056744">
    <property type="protein sequence ID" value="KAJ8664672.1"/>
    <property type="molecule type" value="Genomic_DNA"/>
</dbReference>
<name>A0ACC2N0Y8_9HYME</name>
<reference evidence="1" key="1">
    <citation type="submission" date="2023-04" db="EMBL/GenBank/DDBJ databases">
        <title>A chromosome-level genome assembly of the parasitoid wasp Eretmocerus hayati.</title>
        <authorList>
            <person name="Zhong Y."/>
            <person name="Liu S."/>
            <person name="Liu Y."/>
        </authorList>
    </citation>
    <scope>NUCLEOTIDE SEQUENCE</scope>
    <source>
        <strain evidence="1">ZJU_SS_LIU_2023</strain>
    </source>
</reference>
<comment type="caution">
    <text evidence="1">The sequence shown here is derived from an EMBL/GenBank/DDBJ whole genome shotgun (WGS) entry which is preliminary data.</text>
</comment>
<organism evidence="1 2">
    <name type="scientific">Eretmocerus hayati</name>
    <dbReference type="NCBI Taxonomy" id="131215"/>
    <lineage>
        <taxon>Eukaryota</taxon>
        <taxon>Metazoa</taxon>
        <taxon>Ecdysozoa</taxon>
        <taxon>Arthropoda</taxon>
        <taxon>Hexapoda</taxon>
        <taxon>Insecta</taxon>
        <taxon>Pterygota</taxon>
        <taxon>Neoptera</taxon>
        <taxon>Endopterygota</taxon>
        <taxon>Hymenoptera</taxon>
        <taxon>Apocrita</taxon>
        <taxon>Proctotrupomorpha</taxon>
        <taxon>Chalcidoidea</taxon>
        <taxon>Aphelinidae</taxon>
        <taxon>Aphelininae</taxon>
        <taxon>Eretmocerus</taxon>
    </lineage>
</organism>